<proteinExistence type="predicted"/>
<reference evidence="1 2" key="1">
    <citation type="submission" date="2019-03" db="EMBL/GenBank/DDBJ databases">
        <title>Genomic Encyclopedia of Type Strains, Phase IV (KMG-IV): sequencing the most valuable type-strain genomes for metagenomic binning, comparative biology and taxonomic classification.</title>
        <authorList>
            <person name="Goeker M."/>
        </authorList>
    </citation>
    <scope>NUCLEOTIDE SEQUENCE [LARGE SCALE GENOMIC DNA]</scope>
    <source>
        <strain evidence="1 2">DSM 24984</strain>
    </source>
</reference>
<dbReference type="OrthoDB" id="7008478at2"/>
<comment type="caution">
    <text evidence="1">The sequence shown here is derived from an EMBL/GenBank/DDBJ whole genome shotgun (WGS) entry which is preliminary data.</text>
</comment>
<gene>
    <name evidence="1" type="ORF">C8D98_2745</name>
</gene>
<dbReference type="RefSeq" id="WP_132874706.1">
    <property type="nucleotide sequence ID" value="NZ_SMGG01000009.1"/>
</dbReference>
<protein>
    <submittedName>
        <fullName evidence="1">Uncharacterized protein</fullName>
    </submittedName>
</protein>
<dbReference type="AlphaFoldDB" id="A0A4R1K2U9"/>
<evidence type="ECO:0000313" key="2">
    <source>
        <dbReference type="Proteomes" id="UP000294614"/>
    </source>
</evidence>
<accession>A0A4R1K2U9</accession>
<organism evidence="1 2">
    <name type="scientific">Seleniivibrio woodruffii</name>
    <dbReference type="NCBI Taxonomy" id="1078050"/>
    <lineage>
        <taxon>Bacteria</taxon>
        <taxon>Pseudomonadati</taxon>
        <taxon>Deferribacterota</taxon>
        <taxon>Deferribacteres</taxon>
        <taxon>Deferribacterales</taxon>
        <taxon>Geovibrionaceae</taxon>
        <taxon>Seleniivibrio</taxon>
    </lineage>
</organism>
<keyword evidence="2" id="KW-1185">Reference proteome</keyword>
<sequence>MDYCKNGKILHSKTAREQYFLETNTILPLFEDGLDDVEQHYIAAGYIPVQYEEKPEVAPYQKLVENEPVIADGVCYVSFRVEHKSDEEIFRLRQRAYQTESDPLYMEWLYDQTDEKYAEWKSRVQQIKARYPKKN</sequence>
<dbReference type="Proteomes" id="UP000294614">
    <property type="component" value="Unassembled WGS sequence"/>
</dbReference>
<dbReference type="EMBL" id="SMGG01000009">
    <property type="protein sequence ID" value="TCK58167.1"/>
    <property type="molecule type" value="Genomic_DNA"/>
</dbReference>
<name>A0A4R1K2U9_9BACT</name>
<evidence type="ECO:0000313" key="1">
    <source>
        <dbReference type="EMBL" id="TCK58167.1"/>
    </source>
</evidence>